<sequence>MHLFKQEYRYRSEAIILWGRTSCQRLTRAMHVALPREMRDLVYEHLLDATMLWRLQCLVAITPWPEDALIPHIVDPTYVDRAIMTEVVEKAYKYEFAESEILLQDLSRRLWRDSFQIGLRPLDCIEKARVHWRIGYSTFYRLPELVKNDLGILKLLPRADAGFRLSIAISATPGEFRWEDLENSLQAIRPFHERGFRIAVVLQADTPEVWNLDEFFLDYNEAWVTGMKKDIDQVSVATNHYRCEVY</sequence>
<dbReference type="AlphaFoldDB" id="A0A1Y1YWP2"/>
<evidence type="ECO:0000313" key="2">
    <source>
        <dbReference type="Proteomes" id="UP000193144"/>
    </source>
</evidence>
<comment type="caution">
    <text evidence="1">The sequence shown here is derived from an EMBL/GenBank/DDBJ whole genome shotgun (WGS) entry which is preliminary data.</text>
</comment>
<reference evidence="1 2" key="1">
    <citation type="submission" date="2016-07" db="EMBL/GenBank/DDBJ databases">
        <title>Pervasive Adenine N6-methylation of Active Genes in Fungi.</title>
        <authorList>
            <consortium name="DOE Joint Genome Institute"/>
            <person name="Mondo S.J."/>
            <person name="Dannebaum R.O."/>
            <person name="Kuo R.C."/>
            <person name="Labutti K."/>
            <person name="Haridas S."/>
            <person name="Kuo A."/>
            <person name="Salamov A."/>
            <person name="Ahrendt S.R."/>
            <person name="Lipzen A."/>
            <person name="Sullivan W."/>
            <person name="Andreopoulos W.B."/>
            <person name="Clum A."/>
            <person name="Lindquist E."/>
            <person name="Daum C."/>
            <person name="Ramamoorthy G.K."/>
            <person name="Gryganskyi A."/>
            <person name="Culley D."/>
            <person name="Magnuson J.K."/>
            <person name="James T.Y."/>
            <person name="O'Malley M.A."/>
            <person name="Stajich J.E."/>
            <person name="Spatafora J.W."/>
            <person name="Visel A."/>
            <person name="Grigoriev I.V."/>
        </authorList>
    </citation>
    <scope>NUCLEOTIDE SEQUENCE [LARGE SCALE GENOMIC DNA]</scope>
    <source>
        <strain evidence="1 2">CBS 115471</strain>
    </source>
</reference>
<accession>A0A1Y1YWP2</accession>
<dbReference type="OrthoDB" id="3795413at2759"/>
<name>A0A1Y1YWP2_9PLEO</name>
<proteinExistence type="predicted"/>
<organism evidence="1 2">
    <name type="scientific">Clohesyomyces aquaticus</name>
    <dbReference type="NCBI Taxonomy" id="1231657"/>
    <lineage>
        <taxon>Eukaryota</taxon>
        <taxon>Fungi</taxon>
        <taxon>Dikarya</taxon>
        <taxon>Ascomycota</taxon>
        <taxon>Pezizomycotina</taxon>
        <taxon>Dothideomycetes</taxon>
        <taxon>Pleosporomycetidae</taxon>
        <taxon>Pleosporales</taxon>
        <taxon>Lindgomycetaceae</taxon>
        <taxon>Clohesyomyces</taxon>
    </lineage>
</organism>
<protein>
    <submittedName>
        <fullName evidence="1">Uncharacterized protein</fullName>
    </submittedName>
</protein>
<evidence type="ECO:0000313" key="1">
    <source>
        <dbReference type="EMBL" id="ORY02369.1"/>
    </source>
</evidence>
<dbReference type="EMBL" id="MCFA01000158">
    <property type="protein sequence ID" value="ORY02369.1"/>
    <property type="molecule type" value="Genomic_DNA"/>
</dbReference>
<gene>
    <name evidence="1" type="ORF">BCR34DRAFT_82723</name>
</gene>
<keyword evidence="2" id="KW-1185">Reference proteome</keyword>
<dbReference type="Proteomes" id="UP000193144">
    <property type="component" value="Unassembled WGS sequence"/>
</dbReference>